<sequence length="97" mass="11047">MEAIVVNKFLENHTGIYSAKIFNNPNLRANMVFDEETQKSWPALTIFVKNDKDEITGAKILALNSKTCNKADIQKNLLVQLVDHLLKLLNKIQNTHL</sequence>
<gene>
    <name evidence="1" type="ORF">OTSGILL_2232</name>
</gene>
<comment type="caution">
    <text evidence="1">The sequence shown here is derived from an EMBL/GenBank/DDBJ whole genome shotgun (WGS) entry which is preliminary data.</text>
</comment>
<accession>A0A0F3M7K9</accession>
<proteinExistence type="predicted"/>
<dbReference type="EMBL" id="LANO01000044">
    <property type="protein sequence ID" value="KJV51492.1"/>
    <property type="molecule type" value="Genomic_DNA"/>
</dbReference>
<evidence type="ECO:0000313" key="2">
    <source>
        <dbReference type="Proteomes" id="UP000033769"/>
    </source>
</evidence>
<dbReference type="AlphaFoldDB" id="A0A0F3M7K9"/>
<dbReference type="PATRIC" id="fig|1359184.3.peg.2034"/>
<organism evidence="1 2">
    <name type="scientific">Orientia tsutsugamushi str. Gilliam</name>
    <dbReference type="NCBI Taxonomy" id="1359184"/>
    <lineage>
        <taxon>Bacteria</taxon>
        <taxon>Pseudomonadati</taxon>
        <taxon>Pseudomonadota</taxon>
        <taxon>Alphaproteobacteria</taxon>
        <taxon>Rickettsiales</taxon>
        <taxon>Rickettsiaceae</taxon>
        <taxon>Rickettsieae</taxon>
        <taxon>Orientia</taxon>
    </lineage>
</organism>
<name>A0A0F3M7K9_ORITS</name>
<protein>
    <submittedName>
        <fullName evidence="1">Putative conjugative transfer protein TraI</fullName>
    </submittedName>
</protein>
<evidence type="ECO:0000313" key="1">
    <source>
        <dbReference type="EMBL" id="KJV51492.1"/>
    </source>
</evidence>
<reference evidence="1 2" key="1">
    <citation type="submission" date="2015-02" db="EMBL/GenBank/DDBJ databases">
        <title>Genome Sequencing of Rickettsiales.</title>
        <authorList>
            <person name="Daugherty S.C."/>
            <person name="Su Q."/>
            <person name="Abolude K."/>
            <person name="Beier-Sexton M."/>
            <person name="Carlyon J.A."/>
            <person name="Carter R."/>
            <person name="Day N.P."/>
            <person name="Dumler S.J."/>
            <person name="Dyachenko V."/>
            <person name="Godinez A."/>
            <person name="Kurtti T.J."/>
            <person name="Lichay M."/>
            <person name="Mullins K.E."/>
            <person name="Ott S."/>
            <person name="Pappas-Brown V."/>
            <person name="Paris D.H."/>
            <person name="Patel P."/>
            <person name="Richards A.L."/>
            <person name="Sadzewicz L."/>
            <person name="Sears K."/>
            <person name="Seidman D."/>
            <person name="Sengamalay N."/>
            <person name="Stenos J."/>
            <person name="Tallon L.J."/>
            <person name="Vincent G."/>
            <person name="Fraser C.M."/>
            <person name="Munderloh U."/>
            <person name="Dunning-Hotopp J.C."/>
        </authorList>
    </citation>
    <scope>NUCLEOTIDE SEQUENCE [LARGE SCALE GENOMIC DNA]</scope>
    <source>
        <strain evidence="1 2">Gilliam</strain>
    </source>
</reference>
<dbReference type="Proteomes" id="UP000033769">
    <property type="component" value="Unassembled WGS sequence"/>
</dbReference>